<dbReference type="GO" id="GO:0016020">
    <property type="term" value="C:membrane"/>
    <property type="evidence" value="ECO:0007669"/>
    <property type="project" value="UniProtKB-SubCell"/>
</dbReference>
<evidence type="ECO:0000313" key="6">
    <source>
        <dbReference type="Proteomes" id="UP000736787"/>
    </source>
</evidence>
<dbReference type="Pfam" id="PF13520">
    <property type="entry name" value="AA_permease_2"/>
    <property type="match status" value="1"/>
</dbReference>
<protein>
    <submittedName>
        <fullName evidence="5">Uncharacterized protein</fullName>
    </submittedName>
</protein>
<organism evidence="5 6">
    <name type="scientific">Phytophthora cactorum</name>
    <dbReference type="NCBI Taxonomy" id="29920"/>
    <lineage>
        <taxon>Eukaryota</taxon>
        <taxon>Sar</taxon>
        <taxon>Stramenopiles</taxon>
        <taxon>Oomycota</taxon>
        <taxon>Peronosporomycetes</taxon>
        <taxon>Peronosporales</taxon>
        <taxon>Peronosporaceae</taxon>
        <taxon>Phytophthora</taxon>
    </lineage>
</organism>
<proteinExistence type="predicted"/>
<dbReference type="GO" id="GO:0022857">
    <property type="term" value="F:transmembrane transporter activity"/>
    <property type="evidence" value="ECO:0007669"/>
    <property type="project" value="InterPro"/>
</dbReference>
<evidence type="ECO:0000256" key="3">
    <source>
        <dbReference type="ARBA" id="ARBA00022989"/>
    </source>
</evidence>
<evidence type="ECO:0000256" key="2">
    <source>
        <dbReference type="ARBA" id="ARBA00022692"/>
    </source>
</evidence>
<evidence type="ECO:0000313" key="5">
    <source>
        <dbReference type="EMBL" id="KAG2888310.1"/>
    </source>
</evidence>
<name>A0A8T1AWB0_9STRA</name>
<dbReference type="Gene3D" id="1.20.1740.10">
    <property type="entry name" value="Amino acid/polyamine transporter I"/>
    <property type="match status" value="1"/>
</dbReference>
<keyword evidence="3" id="KW-1133">Transmembrane helix</keyword>
<dbReference type="AlphaFoldDB" id="A0A8T1AWB0"/>
<dbReference type="EMBL" id="RCMK01001798">
    <property type="protein sequence ID" value="KAG2888310.1"/>
    <property type="molecule type" value="Genomic_DNA"/>
</dbReference>
<evidence type="ECO:0000256" key="1">
    <source>
        <dbReference type="ARBA" id="ARBA00004141"/>
    </source>
</evidence>
<dbReference type="Proteomes" id="UP000736787">
    <property type="component" value="Unassembled WGS sequence"/>
</dbReference>
<accession>A0A8T1AWB0</accession>
<keyword evidence="4" id="KW-0472">Membrane</keyword>
<feature type="non-terminal residue" evidence="5">
    <location>
        <position position="180"/>
    </location>
</feature>
<keyword evidence="2" id="KW-0812">Transmembrane</keyword>
<dbReference type="VEuPathDB" id="FungiDB:PC110_g7640"/>
<sequence length="180" mass="18828">MVSIVVQLYKLMYAEVITAIPMNGGTYNAFLNATSKPTATVAACLGILSYVATGVVAAISGVHYLSTQVNIPIVACTIALLFAFGLLALLGIVVNSRVALAIFLHHIVVLSTLATSCMVYGIQNPSVFRENMQAKYPGVIVAGKMLDGNAFTAVFFGFGAAMLGITGLSRPPTTSKNKPP</sequence>
<comment type="subcellular location">
    <subcellularLocation>
        <location evidence="1">Membrane</location>
        <topology evidence="1">Multi-pass membrane protein</topology>
    </subcellularLocation>
</comment>
<gene>
    <name evidence="5" type="ORF">PC117_g24937</name>
</gene>
<evidence type="ECO:0000256" key="4">
    <source>
        <dbReference type="ARBA" id="ARBA00023136"/>
    </source>
</evidence>
<reference evidence="5" key="1">
    <citation type="submission" date="2018-10" db="EMBL/GenBank/DDBJ databases">
        <title>Effector identification in a new, highly contiguous assembly of the strawberry crown rot pathogen Phytophthora cactorum.</title>
        <authorList>
            <person name="Armitage A.D."/>
            <person name="Nellist C.F."/>
            <person name="Bates H."/>
            <person name="Vickerstaff R.J."/>
            <person name="Harrison R.J."/>
        </authorList>
    </citation>
    <scope>NUCLEOTIDE SEQUENCE</scope>
    <source>
        <strain evidence="5">4040</strain>
    </source>
</reference>
<comment type="caution">
    <text evidence="5">The sequence shown here is derived from an EMBL/GenBank/DDBJ whole genome shotgun (WGS) entry which is preliminary data.</text>
</comment>
<dbReference type="InterPro" id="IPR002293">
    <property type="entry name" value="AA/rel_permease1"/>
</dbReference>